<dbReference type="PROSITE" id="PS51257">
    <property type="entry name" value="PROKAR_LIPOPROTEIN"/>
    <property type="match status" value="1"/>
</dbReference>
<reference evidence="1 2" key="1">
    <citation type="submission" date="2020-09" db="EMBL/GenBank/DDBJ databases">
        <title>Paenibacillus sp. CAU 1523 isolated from sand of Haeundae Beach.</title>
        <authorList>
            <person name="Kim W."/>
        </authorList>
    </citation>
    <scope>NUCLEOTIDE SEQUENCE [LARGE SCALE GENOMIC DNA]</scope>
    <source>
        <strain evidence="1 2">CAU 1523</strain>
    </source>
</reference>
<sequence>MKLLYLLMFLVTFSILQGCIGPGISDFEIKLSGGYSVLRTEPNRVIISLQEADDIFGSPVVGTKVVQVGWNEDYIVAKQVGLKLDPNATNEHMMILDDSRTNFYILDLNNKKKYGPLHETSYAEQRKKLKVPNDVILRNLDELR</sequence>
<comment type="caution">
    <text evidence="1">The sequence shown here is derived from an EMBL/GenBank/DDBJ whole genome shotgun (WGS) entry which is preliminary data.</text>
</comment>
<dbReference type="RefSeq" id="WP_192027429.1">
    <property type="nucleotide sequence ID" value="NZ_JACYTN010000045.1"/>
</dbReference>
<organism evidence="1 2">
    <name type="scientific">Paenibacillus arenosi</name>
    <dbReference type="NCBI Taxonomy" id="2774142"/>
    <lineage>
        <taxon>Bacteria</taxon>
        <taxon>Bacillati</taxon>
        <taxon>Bacillota</taxon>
        <taxon>Bacilli</taxon>
        <taxon>Bacillales</taxon>
        <taxon>Paenibacillaceae</taxon>
        <taxon>Paenibacillus</taxon>
    </lineage>
</organism>
<protein>
    <submittedName>
        <fullName evidence="1">DUF3997 domain-containing protein</fullName>
    </submittedName>
</protein>
<accession>A0ABR9B4B3</accession>
<name>A0ABR9B4B3_9BACL</name>
<keyword evidence="2" id="KW-1185">Reference proteome</keyword>
<dbReference type="Proteomes" id="UP000634529">
    <property type="component" value="Unassembled WGS sequence"/>
</dbReference>
<gene>
    <name evidence="1" type="ORF">IFO66_23415</name>
</gene>
<dbReference type="EMBL" id="JACYTN010000045">
    <property type="protein sequence ID" value="MBD8501227.1"/>
    <property type="molecule type" value="Genomic_DNA"/>
</dbReference>
<proteinExistence type="predicted"/>
<evidence type="ECO:0000313" key="1">
    <source>
        <dbReference type="EMBL" id="MBD8501227.1"/>
    </source>
</evidence>
<evidence type="ECO:0000313" key="2">
    <source>
        <dbReference type="Proteomes" id="UP000634529"/>
    </source>
</evidence>
<dbReference type="InterPro" id="IPR025059">
    <property type="entry name" value="DUF3997"/>
</dbReference>
<dbReference type="Pfam" id="PF13162">
    <property type="entry name" value="DUF3997"/>
    <property type="match status" value="1"/>
</dbReference>